<dbReference type="AlphaFoldDB" id="A0A553PS31"/>
<protein>
    <recommendedName>
        <fullName evidence="1">ZSWIM1/3 RNaseH-like domain-containing protein</fullName>
    </recommendedName>
</protein>
<dbReference type="OMA" id="MHPATRI"/>
<feature type="domain" description="ZSWIM1/3 RNaseH-like" evidence="1">
    <location>
        <begin position="126"/>
        <end position="236"/>
    </location>
</feature>
<dbReference type="EMBL" id="VCGU01000001">
    <property type="protein sequence ID" value="TRY80496.1"/>
    <property type="molecule type" value="Genomic_DNA"/>
</dbReference>
<keyword evidence="3" id="KW-1185">Reference proteome</keyword>
<organism evidence="2 3">
    <name type="scientific">Tigriopus californicus</name>
    <name type="common">Marine copepod</name>
    <dbReference type="NCBI Taxonomy" id="6832"/>
    <lineage>
        <taxon>Eukaryota</taxon>
        <taxon>Metazoa</taxon>
        <taxon>Ecdysozoa</taxon>
        <taxon>Arthropoda</taxon>
        <taxon>Crustacea</taxon>
        <taxon>Multicrustacea</taxon>
        <taxon>Hexanauplia</taxon>
        <taxon>Copepoda</taxon>
        <taxon>Harpacticoida</taxon>
        <taxon>Harpacticidae</taxon>
        <taxon>Tigriopus</taxon>
    </lineage>
</organism>
<dbReference type="PANTHER" id="PTHR31569">
    <property type="entry name" value="SWIM-TYPE DOMAIN-CONTAINING PROTEIN"/>
    <property type="match status" value="1"/>
</dbReference>
<dbReference type="InterPro" id="IPR048324">
    <property type="entry name" value="ZSWIM1-3_RNaseH-like"/>
</dbReference>
<dbReference type="PANTHER" id="PTHR31569:SF4">
    <property type="entry name" value="SWIM-TYPE DOMAIN-CONTAINING PROTEIN"/>
    <property type="match status" value="1"/>
</dbReference>
<dbReference type="Pfam" id="PF21056">
    <property type="entry name" value="ZSWIM1-3_RNaseH-like"/>
    <property type="match status" value="1"/>
</dbReference>
<dbReference type="Proteomes" id="UP000318571">
    <property type="component" value="Chromosome 12"/>
</dbReference>
<gene>
    <name evidence="2" type="ORF">TCAL_13162</name>
</gene>
<reference evidence="2 3" key="1">
    <citation type="journal article" date="2018" name="Nat. Ecol. Evol.">
        <title>Genomic signatures of mitonuclear coevolution across populations of Tigriopus californicus.</title>
        <authorList>
            <person name="Barreto F.S."/>
            <person name="Watson E.T."/>
            <person name="Lima T.G."/>
            <person name="Willett C.S."/>
            <person name="Edmands S."/>
            <person name="Li W."/>
            <person name="Burton R.S."/>
        </authorList>
    </citation>
    <scope>NUCLEOTIDE SEQUENCE [LARGE SCALE GENOMIC DNA]</scope>
    <source>
        <strain evidence="2 3">San Diego</strain>
    </source>
</reference>
<accession>A0A553PS31</accession>
<evidence type="ECO:0000313" key="2">
    <source>
        <dbReference type="EMBL" id="TRY80496.1"/>
    </source>
</evidence>
<proteinExistence type="predicted"/>
<name>A0A553PS31_TIGCA</name>
<evidence type="ECO:0000313" key="3">
    <source>
        <dbReference type="Proteomes" id="UP000318571"/>
    </source>
</evidence>
<dbReference type="InterPro" id="IPR052579">
    <property type="entry name" value="Zinc_finger_SWIM"/>
</dbReference>
<dbReference type="STRING" id="6832.A0A553PS31"/>
<comment type="caution">
    <text evidence="2">The sequence shown here is derived from an EMBL/GenBank/DDBJ whole genome shotgun (WGS) entry which is preliminary data.</text>
</comment>
<evidence type="ECO:0000259" key="1">
    <source>
        <dbReference type="Pfam" id="PF21056"/>
    </source>
</evidence>
<sequence>MHPATRIRIRGCLTHCHSQEIRFLRLSQANKDFYISLLNLGLSKDTILKRYCNSHQFNTLDSKVTTLQDLRNLERIYVNSGLDRNKTDVENVRTFLERSNFRGFSFDGLTLGDFSIPVTLRSKQFKTENQDTVIVYESNDMLKDFEEHPTMIFVDGTHGTNRSRFSLISILVLDSRGEGTPVMQVVGSSESRSVLAPAFRILKEIAPNSIAKVKVMVSDMNHAFMNAWEKAVPEFQIKHIVCSWHLLNAWKKKLLPQNSELYEKLCQLQLILDKEEFQTHYLKLRHD</sequence>